<dbReference type="RefSeq" id="WP_103907575.1">
    <property type="nucleotide sequence ID" value="NZ_CP049246.1"/>
</dbReference>
<dbReference type="Proteomes" id="UP000236731">
    <property type="component" value="Unassembled WGS sequence"/>
</dbReference>
<dbReference type="InterPro" id="IPR011050">
    <property type="entry name" value="Pectin_lyase_fold/virulence"/>
</dbReference>
<dbReference type="PANTHER" id="PTHR31321">
    <property type="entry name" value="ACYL-COA THIOESTER HYDROLASE YBHC-RELATED"/>
    <property type="match status" value="1"/>
</dbReference>
<keyword evidence="3 5" id="KW-0063">Aspartyl esterase</keyword>
<dbReference type="Pfam" id="PF01095">
    <property type="entry name" value="Pectinesterase"/>
    <property type="match status" value="1"/>
</dbReference>
<dbReference type="GO" id="GO:0042545">
    <property type="term" value="P:cell wall modification"/>
    <property type="evidence" value="ECO:0007669"/>
    <property type="project" value="UniProtKB-UniRule"/>
</dbReference>
<evidence type="ECO:0000313" key="7">
    <source>
        <dbReference type="EMBL" id="SEG67974.1"/>
    </source>
</evidence>
<evidence type="ECO:0000256" key="1">
    <source>
        <dbReference type="ARBA" id="ARBA00008891"/>
    </source>
</evidence>
<proteinExistence type="inferred from homology"/>
<dbReference type="InterPro" id="IPR012334">
    <property type="entry name" value="Pectin_lyas_fold"/>
</dbReference>
<dbReference type="UniPathway" id="UPA00545">
    <property type="reaction ID" value="UER00823"/>
</dbReference>
<dbReference type="GO" id="GO:0045490">
    <property type="term" value="P:pectin catabolic process"/>
    <property type="evidence" value="ECO:0007669"/>
    <property type="project" value="UniProtKB-UniRule"/>
</dbReference>
<dbReference type="OrthoDB" id="9804686at2"/>
<dbReference type="SUPFAM" id="SSF51126">
    <property type="entry name" value="Pectin lyase-like"/>
    <property type="match status" value="1"/>
</dbReference>
<accession>A0A1H6C4U4</accession>
<dbReference type="PANTHER" id="PTHR31321:SF57">
    <property type="entry name" value="PECTINESTERASE 53-RELATED"/>
    <property type="match status" value="1"/>
</dbReference>
<evidence type="ECO:0000256" key="3">
    <source>
        <dbReference type="ARBA" id="ARBA00023085"/>
    </source>
</evidence>
<dbReference type="InterPro" id="IPR000070">
    <property type="entry name" value="Pectinesterase_cat"/>
</dbReference>
<dbReference type="GO" id="GO:0030599">
    <property type="term" value="F:pectinesterase activity"/>
    <property type="evidence" value="ECO:0007669"/>
    <property type="project" value="UniProtKB-UniRule"/>
</dbReference>
<dbReference type="AlphaFoldDB" id="A0A1H6C4U4"/>
<dbReference type="PROSITE" id="PS00503">
    <property type="entry name" value="PECTINESTERASE_2"/>
    <property type="match status" value="1"/>
</dbReference>
<keyword evidence="8" id="KW-1185">Reference proteome</keyword>
<comment type="similarity">
    <text evidence="1">Belongs to the pectinesterase family.</text>
</comment>
<dbReference type="EC" id="3.1.1.11" evidence="5"/>
<name>A0A1H6C4U4_9SPHI</name>
<dbReference type="EMBL" id="FNUT01000013">
    <property type="protein sequence ID" value="SEG67974.1"/>
    <property type="molecule type" value="Genomic_DNA"/>
</dbReference>
<reference evidence="8" key="1">
    <citation type="submission" date="2016-10" db="EMBL/GenBank/DDBJ databases">
        <authorList>
            <person name="Varghese N."/>
            <person name="Submissions S."/>
        </authorList>
    </citation>
    <scope>NUCLEOTIDE SEQUENCE [LARGE SCALE GENOMIC DNA]</scope>
    <source>
        <strain evidence="8">DSM 22361</strain>
    </source>
</reference>
<comment type="catalytic activity">
    <reaction evidence="5">
        <text>[(1-&gt;4)-alpha-D-galacturonosyl methyl ester](n) + n H2O = [(1-&gt;4)-alpha-D-galacturonosyl](n) + n methanol + n H(+)</text>
        <dbReference type="Rhea" id="RHEA:22380"/>
        <dbReference type="Rhea" id="RHEA-COMP:14570"/>
        <dbReference type="Rhea" id="RHEA-COMP:14573"/>
        <dbReference type="ChEBI" id="CHEBI:15377"/>
        <dbReference type="ChEBI" id="CHEBI:15378"/>
        <dbReference type="ChEBI" id="CHEBI:17790"/>
        <dbReference type="ChEBI" id="CHEBI:140522"/>
        <dbReference type="ChEBI" id="CHEBI:140523"/>
        <dbReference type="EC" id="3.1.1.11"/>
    </reaction>
</comment>
<evidence type="ECO:0000256" key="4">
    <source>
        <dbReference type="PROSITE-ProRule" id="PRU10040"/>
    </source>
</evidence>
<evidence type="ECO:0000313" key="8">
    <source>
        <dbReference type="Proteomes" id="UP000236731"/>
    </source>
</evidence>
<organism evidence="7 8">
    <name type="scientific">Sphingobacterium lactis</name>
    <dbReference type="NCBI Taxonomy" id="797291"/>
    <lineage>
        <taxon>Bacteria</taxon>
        <taxon>Pseudomonadati</taxon>
        <taxon>Bacteroidota</taxon>
        <taxon>Sphingobacteriia</taxon>
        <taxon>Sphingobacteriales</taxon>
        <taxon>Sphingobacteriaceae</taxon>
        <taxon>Sphingobacterium</taxon>
    </lineage>
</organism>
<evidence type="ECO:0000256" key="2">
    <source>
        <dbReference type="ARBA" id="ARBA00022801"/>
    </source>
</evidence>
<evidence type="ECO:0000256" key="5">
    <source>
        <dbReference type="RuleBase" id="RU000589"/>
    </source>
</evidence>
<protein>
    <recommendedName>
        <fullName evidence="5">Pectinesterase</fullName>
        <ecNumber evidence="5">3.1.1.11</ecNumber>
    </recommendedName>
</protein>
<feature type="active site" evidence="4">
    <location>
        <position position="190"/>
    </location>
</feature>
<keyword evidence="2 5" id="KW-0378">Hydrolase</keyword>
<sequence length="331" mass="36961">MYNLKGFVVILLIFSSIAVVGQTIDNKDQLTVAQDGSGDFSSIQKAINHVRDHAERRVTIVIKPGTYTEKIVIPAYKRNISLIGLDAERTIIQFQDFSGKDLTNPDPTGLSKMNTYNSYTILVSANDCKLENLTIVNSAGRVGQAVALHIDGDRIVVRNCKLIGNQDTLYLGRSGTRSYFENCTITGTTDFIFGAATAFFEKCTIISLSNSYITAAATVQEEKYGFVFSNCRLLAEAGVHKVFLGRPWRPYAKVVFLNSYFDQHIVAQGWDPWDGDKNFPEKYLTVTFVEYNTAGPGNQSAHRVDWAKELTAKQAKHYAKEKVLRSWKPES</sequence>
<evidence type="ECO:0000259" key="6">
    <source>
        <dbReference type="Pfam" id="PF01095"/>
    </source>
</evidence>
<dbReference type="InterPro" id="IPR033131">
    <property type="entry name" value="Pectinesterase_Asp_AS"/>
</dbReference>
<dbReference type="Gene3D" id="2.160.20.10">
    <property type="entry name" value="Single-stranded right-handed beta-helix, Pectin lyase-like"/>
    <property type="match status" value="1"/>
</dbReference>
<comment type="pathway">
    <text evidence="5">Glycan metabolism; pectin degradation; 2-dehydro-3-deoxy-D-gluconate from pectin: step 1/5.</text>
</comment>
<gene>
    <name evidence="7" type="ORF">SAMN05421877_11358</name>
</gene>
<dbReference type="GO" id="GO:0009279">
    <property type="term" value="C:cell outer membrane"/>
    <property type="evidence" value="ECO:0007669"/>
    <property type="project" value="TreeGrafter"/>
</dbReference>
<feature type="domain" description="Pectinesterase catalytic" evidence="6">
    <location>
        <begin position="30"/>
        <end position="324"/>
    </location>
</feature>